<evidence type="ECO:0008006" key="3">
    <source>
        <dbReference type="Google" id="ProtNLM"/>
    </source>
</evidence>
<dbReference type="OrthoDB" id="416454at2759"/>
<comment type="caution">
    <text evidence="1">The sequence shown here is derived from an EMBL/GenBank/DDBJ whole genome shotgun (WGS) entry which is preliminary data.</text>
</comment>
<proteinExistence type="predicted"/>
<evidence type="ECO:0000313" key="2">
    <source>
        <dbReference type="Proteomes" id="UP000796761"/>
    </source>
</evidence>
<evidence type="ECO:0000313" key="1">
    <source>
        <dbReference type="EMBL" id="TRZ26415.1"/>
    </source>
</evidence>
<gene>
    <name evidence="1" type="ORF">HGM15179_000769</name>
</gene>
<dbReference type="EMBL" id="SWJQ01000014">
    <property type="protein sequence ID" value="TRZ26415.1"/>
    <property type="molecule type" value="Genomic_DNA"/>
</dbReference>
<reference evidence="1" key="1">
    <citation type="submission" date="2019-04" db="EMBL/GenBank/DDBJ databases">
        <title>Genome assembly of Zosterops borbonicus 15179.</title>
        <authorList>
            <person name="Leroy T."/>
            <person name="Anselmetti Y."/>
            <person name="Tilak M.-K."/>
            <person name="Nabholz B."/>
        </authorList>
    </citation>
    <scope>NUCLEOTIDE SEQUENCE</scope>
    <source>
        <strain evidence="1">HGM_15179</strain>
        <tissue evidence="1">Muscle</tissue>
    </source>
</reference>
<name>A0A8K1GVY7_9PASS</name>
<dbReference type="Proteomes" id="UP000796761">
    <property type="component" value="Unassembled WGS sequence"/>
</dbReference>
<accession>A0A8K1GVY7</accession>
<dbReference type="AlphaFoldDB" id="A0A8K1GVY7"/>
<protein>
    <recommendedName>
        <fullName evidence="3">Reverse transcriptase domain-containing protein</fullName>
    </recommendedName>
</protein>
<keyword evidence="2" id="KW-1185">Reference proteome</keyword>
<sequence length="136" mass="15332">MARWDPPRNCSPRNLLKLFTKTLSIVYHQFWLIREVSDNWKLAIVMLTYKKSWEDVSLTSVPGKVVEQITLSASQDSTYKQGTIPVTQPSSWSVDCLVDEGKAVDIVYLNSRKAFDTVSHSILLEKLGQVLCSLAG</sequence>
<organism evidence="1 2">
    <name type="scientific">Zosterops borbonicus</name>
    <dbReference type="NCBI Taxonomy" id="364589"/>
    <lineage>
        <taxon>Eukaryota</taxon>
        <taxon>Metazoa</taxon>
        <taxon>Chordata</taxon>
        <taxon>Craniata</taxon>
        <taxon>Vertebrata</taxon>
        <taxon>Euteleostomi</taxon>
        <taxon>Archelosauria</taxon>
        <taxon>Archosauria</taxon>
        <taxon>Dinosauria</taxon>
        <taxon>Saurischia</taxon>
        <taxon>Theropoda</taxon>
        <taxon>Coelurosauria</taxon>
        <taxon>Aves</taxon>
        <taxon>Neognathae</taxon>
        <taxon>Neoaves</taxon>
        <taxon>Telluraves</taxon>
        <taxon>Australaves</taxon>
        <taxon>Passeriformes</taxon>
        <taxon>Sylvioidea</taxon>
        <taxon>Zosteropidae</taxon>
        <taxon>Zosterops</taxon>
    </lineage>
</organism>